<feature type="transmembrane region" description="Helical" evidence="1">
    <location>
        <begin position="57"/>
        <end position="75"/>
    </location>
</feature>
<feature type="transmembrane region" description="Helical" evidence="1">
    <location>
        <begin position="95"/>
        <end position="120"/>
    </location>
</feature>
<feature type="transmembrane region" description="Helical" evidence="1">
    <location>
        <begin position="186"/>
        <end position="205"/>
    </location>
</feature>
<sequence>MTTTALGHGRLEDRLNNFTALRIGFAFLILYGHSLMIPQGLPMEGTWASVIDTIVQYALDGFFILSGYMLAASLAKSQDMTSYWLARSLRIFPGLVIVVFACWLLLGPIMTNLSISAYFASSQSWAYPFLTLSQLNPQGELQGVFEHNAINEINRPLWTIRYELVCYVLAGVAAGLGVWRQSWGIPAIFAASLIASFSIQVFTYTGPLDETAGAMARFGPAFMTGALFYRLKHLIALTAFGSVLVLLLAYASFGTPAGIVVGQLANAYVLLWLGFKKIPGSMGRQVRDVKDISYGVYILHWPIGQMAVALNPGIGIGTLFAVMASSTLIMAIALRHFVEEPALRAKPALGVSLNSAINRSPSRVVYN</sequence>
<accession>A0A399R370</accession>
<evidence type="ECO:0000313" key="3">
    <source>
        <dbReference type="EMBL" id="RIJ24675.1"/>
    </source>
</evidence>
<dbReference type="Pfam" id="PF01757">
    <property type="entry name" value="Acyl_transf_3"/>
    <property type="match status" value="1"/>
</dbReference>
<keyword evidence="3" id="KW-0012">Acyltransferase</keyword>
<proteinExistence type="predicted"/>
<dbReference type="RefSeq" id="WP_119379864.1">
    <property type="nucleotide sequence ID" value="NZ_QWGB01000005.1"/>
</dbReference>
<feature type="transmembrane region" description="Helical" evidence="1">
    <location>
        <begin position="20"/>
        <end position="37"/>
    </location>
</feature>
<dbReference type="GO" id="GO:0016747">
    <property type="term" value="F:acyltransferase activity, transferring groups other than amino-acyl groups"/>
    <property type="evidence" value="ECO:0007669"/>
    <property type="project" value="InterPro"/>
</dbReference>
<gene>
    <name evidence="3" type="ORF">D1224_10745</name>
</gene>
<keyword evidence="3" id="KW-0808">Transferase</keyword>
<organism evidence="3 4">
    <name type="scientific">Henriciella barbarensis</name>
    <dbReference type="NCBI Taxonomy" id="86342"/>
    <lineage>
        <taxon>Bacteria</taxon>
        <taxon>Pseudomonadati</taxon>
        <taxon>Pseudomonadota</taxon>
        <taxon>Alphaproteobacteria</taxon>
        <taxon>Hyphomonadales</taxon>
        <taxon>Hyphomonadaceae</taxon>
        <taxon>Henriciella</taxon>
    </lineage>
</organism>
<dbReference type="Proteomes" id="UP000265431">
    <property type="component" value="Unassembled WGS sequence"/>
</dbReference>
<feature type="transmembrane region" description="Helical" evidence="1">
    <location>
        <begin position="234"/>
        <end position="251"/>
    </location>
</feature>
<protein>
    <submittedName>
        <fullName evidence="3">Acyltransferase</fullName>
    </submittedName>
</protein>
<feature type="transmembrane region" description="Helical" evidence="1">
    <location>
        <begin position="257"/>
        <end position="275"/>
    </location>
</feature>
<keyword evidence="1" id="KW-1133">Transmembrane helix</keyword>
<feature type="transmembrane region" description="Helical" evidence="1">
    <location>
        <begin position="320"/>
        <end position="338"/>
    </location>
</feature>
<dbReference type="AlphaFoldDB" id="A0A399R370"/>
<dbReference type="InterPro" id="IPR002656">
    <property type="entry name" value="Acyl_transf_3_dom"/>
</dbReference>
<evidence type="ECO:0000313" key="4">
    <source>
        <dbReference type="Proteomes" id="UP000265431"/>
    </source>
</evidence>
<keyword evidence="4" id="KW-1185">Reference proteome</keyword>
<dbReference type="OrthoDB" id="9767863at2"/>
<name>A0A399R370_9PROT</name>
<evidence type="ECO:0000256" key="1">
    <source>
        <dbReference type="SAM" id="Phobius"/>
    </source>
</evidence>
<dbReference type="EMBL" id="QWGB01000005">
    <property type="protein sequence ID" value="RIJ24675.1"/>
    <property type="molecule type" value="Genomic_DNA"/>
</dbReference>
<reference evidence="3 4" key="1">
    <citation type="submission" date="2018-08" db="EMBL/GenBank/DDBJ databases">
        <title>Henriciella mobilis sp. nov., isolated from seawater.</title>
        <authorList>
            <person name="Cheng H."/>
            <person name="Wu Y.-H."/>
            <person name="Xu X.-W."/>
            <person name="Guo L.-L."/>
        </authorList>
    </citation>
    <scope>NUCLEOTIDE SEQUENCE [LARGE SCALE GENOMIC DNA]</scope>
    <source>
        <strain evidence="3 4">CCUG66934</strain>
    </source>
</reference>
<dbReference type="PANTHER" id="PTHR23028">
    <property type="entry name" value="ACETYLTRANSFERASE"/>
    <property type="match status" value="1"/>
</dbReference>
<dbReference type="InterPro" id="IPR050879">
    <property type="entry name" value="Acyltransferase_3"/>
</dbReference>
<evidence type="ECO:0000259" key="2">
    <source>
        <dbReference type="Pfam" id="PF01757"/>
    </source>
</evidence>
<feature type="transmembrane region" description="Helical" evidence="1">
    <location>
        <begin position="160"/>
        <end position="179"/>
    </location>
</feature>
<keyword evidence="1" id="KW-0812">Transmembrane</keyword>
<comment type="caution">
    <text evidence="3">The sequence shown here is derived from an EMBL/GenBank/DDBJ whole genome shotgun (WGS) entry which is preliminary data.</text>
</comment>
<feature type="domain" description="Acyltransferase 3" evidence="2">
    <location>
        <begin position="18"/>
        <end position="333"/>
    </location>
</feature>
<keyword evidence="1" id="KW-0472">Membrane</keyword>